<reference evidence="1" key="2">
    <citation type="journal article" date="2022" name="New Phytol.">
        <title>Evolutionary transition to the ectomycorrhizal habit in the genomes of a hyperdiverse lineage of mushroom-forming fungi.</title>
        <authorList>
            <person name="Looney B."/>
            <person name="Miyauchi S."/>
            <person name="Morin E."/>
            <person name="Drula E."/>
            <person name="Courty P.E."/>
            <person name="Kohler A."/>
            <person name="Kuo A."/>
            <person name="LaButti K."/>
            <person name="Pangilinan J."/>
            <person name="Lipzen A."/>
            <person name="Riley R."/>
            <person name="Andreopoulos W."/>
            <person name="He G."/>
            <person name="Johnson J."/>
            <person name="Nolan M."/>
            <person name="Tritt A."/>
            <person name="Barry K.W."/>
            <person name="Grigoriev I.V."/>
            <person name="Nagy L.G."/>
            <person name="Hibbett D."/>
            <person name="Henrissat B."/>
            <person name="Matheny P.B."/>
            <person name="Labbe J."/>
            <person name="Martin F.M."/>
        </authorList>
    </citation>
    <scope>NUCLEOTIDE SEQUENCE</scope>
    <source>
        <strain evidence="1">HHB10654</strain>
    </source>
</reference>
<sequence>ANRGLGFEMVKQLIPSPNNIVIAACRKPEAATALQGLVASSSGRLHIIALDASDAASISASVDAAKSVLEEHGGLDYLVNNAATTRGPDFAFSMKGEDLLTTFNVNVVGPALTAQAYLPYLEKGKRKVIANLSSSLGSVALDKGPAFASYSISKAALNMLAYKQAAANPELIAFVIDPGWVQTDMGGPNADLTPTESVAGVLKGIIAATKEQSGKFFDYAGKTNPW</sequence>
<evidence type="ECO:0000313" key="1">
    <source>
        <dbReference type="EMBL" id="KAI0063901.1"/>
    </source>
</evidence>
<accession>A0ACB8T6X3</accession>
<comment type="caution">
    <text evidence="1">The sequence shown here is derived from an EMBL/GenBank/DDBJ whole genome shotgun (WGS) entry which is preliminary data.</text>
</comment>
<name>A0ACB8T6X3_9AGAM</name>
<dbReference type="Proteomes" id="UP000814140">
    <property type="component" value="Unassembled WGS sequence"/>
</dbReference>
<organism evidence="1 2">
    <name type="scientific">Artomyces pyxidatus</name>
    <dbReference type="NCBI Taxonomy" id="48021"/>
    <lineage>
        <taxon>Eukaryota</taxon>
        <taxon>Fungi</taxon>
        <taxon>Dikarya</taxon>
        <taxon>Basidiomycota</taxon>
        <taxon>Agaricomycotina</taxon>
        <taxon>Agaricomycetes</taxon>
        <taxon>Russulales</taxon>
        <taxon>Auriscalpiaceae</taxon>
        <taxon>Artomyces</taxon>
    </lineage>
</organism>
<protein>
    <submittedName>
        <fullName evidence="1">NAD-P-binding protein</fullName>
    </submittedName>
</protein>
<feature type="non-terminal residue" evidence="1">
    <location>
        <position position="1"/>
    </location>
</feature>
<proteinExistence type="predicted"/>
<reference evidence="1" key="1">
    <citation type="submission" date="2021-03" db="EMBL/GenBank/DDBJ databases">
        <authorList>
            <consortium name="DOE Joint Genome Institute"/>
            <person name="Ahrendt S."/>
            <person name="Looney B.P."/>
            <person name="Miyauchi S."/>
            <person name="Morin E."/>
            <person name="Drula E."/>
            <person name="Courty P.E."/>
            <person name="Chicoki N."/>
            <person name="Fauchery L."/>
            <person name="Kohler A."/>
            <person name="Kuo A."/>
            <person name="Labutti K."/>
            <person name="Pangilinan J."/>
            <person name="Lipzen A."/>
            <person name="Riley R."/>
            <person name="Andreopoulos W."/>
            <person name="He G."/>
            <person name="Johnson J."/>
            <person name="Barry K.W."/>
            <person name="Grigoriev I.V."/>
            <person name="Nagy L."/>
            <person name="Hibbett D."/>
            <person name="Henrissat B."/>
            <person name="Matheny P.B."/>
            <person name="Labbe J."/>
            <person name="Martin F."/>
        </authorList>
    </citation>
    <scope>NUCLEOTIDE SEQUENCE</scope>
    <source>
        <strain evidence="1">HHB10654</strain>
    </source>
</reference>
<dbReference type="EMBL" id="MU277201">
    <property type="protein sequence ID" value="KAI0063901.1"/>
    <property type="molecule type" value="Genomic_DNA"/>
</dbReference>
<evidence type="ECO:0000313" key="2">
    <source>
        <dbReference type="Proteomes" id="UP000814140"/>
    </source>
</evidence>
<keyword evidence="2" id="KW-1185">Reference proteome</keyword>
<gene>
    <name evidence="1" type="ORF">BV25DRAFT_1801404</name>
</gene>